<keyword evidence="1" id="KW-0472">Membrane</keyword>
<dbReference type="RefSeq" id="XP_067713411.1">
    <property type="nucleotide sequence ID" value="XM_067857310.1"/>
</dbReference>
<keyword evidence="1" id="KW-1133">Transmembrane helix</keyword>
<proteinExistence type="predicted"/>
<keyword evidence="3" id="KW-1185">Reference proteome</keyword>
<protein>
    <submittedName>
        <fullName evidence="2">Extracellular matrix-binding ebh</fullName>
    </submittedName>
</protein>
<organism evidence="2 3">
    <name type="scientific">Babesia caballi</name>
    <dbReference type="NCBI Taxonomy" id="5871"/>
    <lineage>
        <taxon>Eukaryota</taxon>
        <taxon>Sar</taxon>
        <taxon>Alveolata</taxon>
        <taxon>Apicomplexa</taxon>
        <taxon>Aconoidasida</taxon>
        <taxon>Piroplasmida</taxon>
        <taxon>Babesiidae</taxon>
        <taxon>Babesia</taxon>
    </lineage>
</organism>
<sequence length="990" mass="109460">MGFVTLVEGIGEKVQAKSGFKGGVGQSLETMFERLKEIVNDHENGGVNVDSLQSFLGEVFKGSGNERSNGFENLCEKLKALFGDNNIKSGMNDTNKHIDLKSLNNAVTDQAKKLKPSRFTNSTAKAIAAGVQSGAHAFLAEIKEPMKYTSYYNGAETKDVGNVQCAKIFLGCLPLYYQAFTYIYWRCDSKGSGEWETQTFGGSKGHHLKYFMFAMNYEASYLNNRRGSEVLSGAIKAFADFNEGMTEAQSKATKREQAVTTAFNRLYPSGQSPSNQKPTYPEFLHKLHENTKTQATSGFTDVQGNSLAAMYYCALCYFKCQQSKNVTKAVKIPSTIREMLYYLAAFPFSPNYDAFNTHVTEHFKTISNQSDEIYDAALMIPVADSGKTSKGTDTLSAADIKDYLTSTCMYSMSALGWLQGPGASISTEEPWLHELFCNTEFNLGYASGPAIFNTLSSCTYALQFQLHFLYQQCSNNGMKCGWQECRYGSDITGSGTSSLTSHICPGFKCQESNCHHNSGPCNHNKYGYSGGCGKSASTPSPLQAFLTDNLKGFSRGHPSDPSSHLATCSGPMCHVPMGFANALTKEPNATGWDIYYLLDHFCSRPYSPLRQLSEKLGCLTKRTPMTLGDVFGFIWTLNYQLFNNAEILNKLKEALSSNHNSVKDYIVQLKKSMPSLQSSPQESGLVKSLQTMAPMIPFLYQLFTVNPDEFLPFTLFNLAQHCHKVEKSNGSFKIMHENSYNSAVTSGNNCSSSPNDLWSLYQPVSAAPPSNTGTDTQAACRDANCGGYLSPLMHSAGATYAPVHASVYLSWLAYLTDDFHEWFQNLLVEFKNIDCLRSGCLAPSTCSHRAGNHGSSGCTCDSIVRCGSVLPLLYNYGFHYNSINDLNVKSKKSCSQFSQQLSAVIAETAPLHNLLSIDEFLYMFRFYFFYNLSTFWLCSLAILLYFILYGIDVLHFKSHVHFPSSHTVPPIGLLTTGKAPALTKLTYYMP</sequence>
<keyword evidence="1" id="KW-0812">Transmembrane</keyword>
<dbReference type="Proteomes" id="UP001497744">
    <property type="component" value="Unassembled WGS sequence"/>
</dbReference>
<accession>A0AAV4LNI0</accession>
<comment type="caution">
    <text evidence="2">The sequence shown here is derived from an EMBL/GenBank/DDBJ whole genome shotgun (WGS) entry which is preliminary data.</text>
</comment>
<dbReference type="GeneID" id="94192823"/>
<name>A0AAV4LNI0_BABCB</name>
<evidence type="ECO:0000256" key="1">
    <source>
        <dbReference type="SAM" id="Phobius"/>
    </source>
</evidence>
<gene>
    <name evidence="2" type="ORF">BcabD6B2_07750</name>
</gene>
<dbReference type="AlphaFoldDB" id="A0AAV4LNI0"/>
<feature type="transmembrane region" description="Helical" evidence="1">
    <location>
        <begin position="927"/>
        <end position="948"/>
    </location>
</feature>
<reference evidence="2 3" key="1">
    <citation type="submission" date="2021-06" db="EMBL/GenBank/DDBJ databases">
        <title>Genome sequence of Babesia caballi.</title>
        <authorList>
            <person name="Yamagishi J."/>
            <person name="Kidaka T."/>
            <person name="Ochi A."/>
        </authorList>
    </citation>
    <scope>NUCLEOTIDE SEQUENCE [LARGE SCALE GENOMIC DNA]</scope>
    <source>
        <strain evidence="2">USDA-D6B2</strain>
    </source>
</reference>
<evidence type="ECO:0000313" key="3">
    <source>
        <dbReference type="Proteomes" id="UP001497744"/>
    </source>
</evidence>
<dbReference type="EMBL" id="BPLF01000001">
    <property type="protein sequence ID" value="GIX61340.1"/>
    <property type="molecule type" value="Genomic_DNA"/>
</dbReference>
<dbReference type="InterPro" id="IPR024751">
    <property type="entry name" value="VESA1"/>
</dbReference>
<dbReference type="Pfam" id="PF12785">
    <property type="entry name" value="VESA1_N"/>
    <property type="match status" value="1"/>
</dbReference>
<evidence type="ECO:0000313" key="2">
    <source>
        <dbReference type="EMBL" id="GIX61340.1"/>
    </source>
</evidence>